<dbReference type="EMBL" id="HG916765">
    <property type="protein sequence ID" value="CDM23856.1"/>
    <property type="molecule type" value="Genomic_DNA"/>
</dbReference>
<keyword evidence="2" id="KW-0238">DNA-binding</keyword>
<reference evidence="6 7" key="1">
    <citation type="journal article" date="2014" name="BMC Microbiol.">
        <title>The oxygen-independent metabolism of cyclic monoterpenes in Castellaniella defragrans 65Phen.</title>
        <authorList>
            <person name="Petasch J."/>
            <person name="Disch E.M."/>
            <person name="Markert S."/>
            <person name="Becher D."/>
            <person name="Schweder T."/>
            <person name="Huttel B."/>
            <person name="Reinhardt R."/>
            <person name="Harder J."/>
        </authorList>
    </citation>
    <scope>NUCLEOTIDE SEQUENCE [LARGE SCALE GENOMIC DNA]</scope>
    <source>
        <strain evidence="6">65Phen</strain>
    </source>
</reference>
<sequence>MFDNLPIWDEVLYLGRRVVWPRGARIRGPGDPAHGIFLIRSGLIKVSAVSREGMLRTLWLMGAGSVLGEAALLSGKPYRHEISVMEPAEAHEFPEPVVMRELLEKYPALSRQLLVNIAAKSYIGSSQLEDAVFLNGPQRVARLLYGLDQVHRSSSLPVSHLAIAEMLGLHRVTVSNAIGLLRRAGFLDETTHGIRVADPDGLAAYAQDPSGGH</sequence>
<dbReference type="AlphaFoldDB" id="W8X3L7"/>
<dbReference type="InterPro" id="IPR036390">
    <property type="entry name" value="WH_DNA-bd_sf"/>
</dbReference>
<keyword evidence="7" id="KW-1185">Reference proteome</keyword>
<keyword evidence="3" id="KW-0804">Transcription</keyword>
<evidence type="ECO:0000256" key="3">
    <source>
        <dbReference type="ARBA" id="ARBA00023163"/>
    </source>
</evidence>
<accession>W8X3L7</accession>
<dbReference type="GO" id="GO:0003700">
    <property type="term" value="F:DNA-binding transcription factor activity"/>
    <property type="evidence" value="ECO:0007669"/>
    <property type="project" value="TreeGrafter"/>
</dbReference>
<dbReference type="InterPro" id="IPR014710">
    <property type="entry name" value="RmlC-like_jellyroll"/>
</dbReference>
<dbReference type="CDD" id="cd00038">
    <property type="entry name" value="CAP_ED"/>
    <property type="match status" value="1"/>
</dbReference>
<feature type="domain" description="Cyclic nucleotide-binding" evidence="4">
    <location>
        <begin position="20"/>
        <end position="77"/>
    </location>
</feature>
<dbReference type="Proteomes" id="UP000019805">
    <property type="component" value="Chromosome"/>
</dbReference>
<feature type="domain" description="HTH crp-type" evidence="5">
    <location>
        <begin position="134"/>
        <end position="200"/>
    </location>
</feature>
<dbReference type="Gene3D" id="2.60.120.10">
    <property type="entry name" value="Jelly Rolls"/>
    <property type="match status" value="1"/>
</dbReference>
<dbReference type="InterPro" id="IPR000595">
    <property type="entry name" value="cNMP-bd_dom"/>
</dbReference>
<dbReference type="eggNOG" id="COG0664">
    <property type="taxonomic scope" value="Bacteria"/>
</dbReference>
<dbReference type="Pfam" id="PF00027">
    <property type="entry name" value="cNMP_binding"/>
    <property type="match status" value="1"/>
</dbReference>
<dbReference type="PROSITE" id="PS50042">
    <property type="entry name" value="CNMP_BINDING_3"/>
    <property type="match status" value="1"/>
</dbReference>
<dbReference type="PANTHER" id="PTHR24567:SF68">
    <property type="entry name" value="DNA-BINDING TRANSCRIPTIONAL DUAL REGULATOR CRP"/>
    <property type="match status" value="1"/>
</dbReference>
<dbReference type="InterPro" id="IPR012318">
    <property type="entry name" value="HTH_CRP"/>
</dbReference>
<organism evidence="6 7">
    <name type="scientific">Castellaniella defragrans (strain DSM 12143 / CCUG 39792 / 65Phen)</name>
    <name type="common">Alcaligenes defragrans</name>
    <dbReference type="NCBI Taxonomy" id="1437824"/>
    <lineage>
        <taxon>Bacteria</taxon>
        <taxon>Pseudomonadati</taxon>
        <taxon>Pseudomonadota</taxon>
        <taxon>Betaproteobacteria</taxon>
        <taxon>Burkholderiales</taxon>
        <taxon>Alcaligenaceae</taxon>
        <taxon>Castellaniella</taxon>
    </lineage>
</organism>
<gene>
    <name evidence="6" type="ORF">BN940_06941</name>
</gene>
<protein>
    <submittedName>
        <fullName evidence="6">Transcriptional regulator, Crp/Fnr family</fullName>
    </submittedName>
</protein>
<evidence type="ECO:0000313" key="7">
    <source>
        <dbReference type="Proteomes" id="UP000019805"/>
    </source>
</evidence>
<dbReference type="SUPFAM" id="SSF46785">
    <property type="entry name" value="Winged helix' DNA-binding domain"/>
    <property type="match status" value="1"/>
</dbReference>
<dbReference type="PROSITE" id="PS51063">
    <property type="entry name" value="HTH_CRP_2"/>
    <property type="match status" value="1"/>
</dbReference>
<dbReference type="KEGG" id="cdn:BN940_06941"/>
<keyword evidence="1" id="KW-0805">Transcription regulation</keyword>
<dbReference type="InterPro" id="IPR050397">
    <property type="entry name" value="Env_Response_Regulators"/>
</dbReference>
<evidence type="ECO:0000256" key="2">
    <source>
        <dbReference type="ARBA" id="ARBA00023125"/>
    </source>
</evidence>
<dbReference type="SUPFAM" id="SSF51206">
    <property type="entry name" value="cAMP-binding domain-like"/>
    <property type="match status" value="1"/>
</dbReference>
<dbReference type="STRING" id="1437824.BN940_06941"/>
<dbReference type="GO" id="GO:0005829">
    <property type="term" value="C:cytosol"/>
    <property type="evidence" value="ECO:0007669"/>
    <property type="project" value="TreeGrafter"/>
</dbReference>
<evidence type="ECO:0000256" key="1">
    <source>
        <dbReference type="ARBA" id="ARBA00023015"/>
    </source>
</evidence>
<evidence type="ECO:0000259" key="4">
    <source>
        <dbReference type="PROSITE" id="PS50042"/>
    </source>
</evidence>
<dbReference type="PANTHER" id="PTHR24567">
    <property type="entry name" value="CRP FAMILY TRANSCRIPTIONAL REGULATORY PROTEIN"/>
    <property type="match status" value="1"/>
</dbReference>
<dbReference type="InterPro" id="IPR018490">
    <property type="entry name" value="cNMP-bd_dom_sf"/>
</dbReference>
<dbReference type="SMART" id="SM00419">
    <property type="entry name" value="HTH_CRP"/>
    <property type="match status" value="1"/>
</dbReference>
<name>W8X3L7_CASD6</name>
<dbReference type="GO" id="GO:0003677">
    <property type="term" value="F:DNA binding"/>
    <property type="evidence" value="ECO:0007669"/>
    <property type="project" value="UniProtKB-KW"/>
</dbReference>
<dbReference type="HOGENOM" id="CLU_075053_3_1_4"/>
<evidence type="ECO:0000313" key="6">
    <source>
        <dbReference type="EMBL" id="CDM23856.1"/>
    </source>
</evidence>
<dbReference type="Pfam" id="PF13545">
    <property type="entry name" value="HTH_Crp_2"/>
    <property type="match status" value="1"/>
</dbReference>
<evidence type="ECO:0000259" key="5">
    <source>
        <dbReference type="PROSITE" id="PS51063"/>
    </source>
</evidence>
<proteinExistence type="predicted"/>